<dbReference type="Proteomes" id="UP000095287">
    <property type="component" value="Unplaced"/>
</dbReference>
<dbReference type="WBParaSite" id="L893_g17996.t1">
    <property type="protein sequence ID" value="L893_g17996.t1"/>
    <property type="gene ID" value="L893_g17996"/>
</dbReference>
<protein>
    <submittedName>
        <fullName evidence="2">Ovule protein</fullName>
    </submittedName>
</protein>
<evidence type="ECO:0000313" key="1">
    <source>
        <dbReference type="Proteomes" id="UP000095287"/>
    </source>
</evidence>
<accession>A0A1I7YNW5</accession>
<proteinExistence type="predicted"/>
<dbReference type="AlphaFoldDB" id="A0A1I7YNW5"/>
<keyword evidence="1" id="KW-1185">Reference proteome</keyword>
<organism evidence="1 2">
    <name type="scientific">Steinernema glaseri</name>
    <dbReference type="NCBI Taxonomy" id="37863"/>
    <lineage>
        <taxon>Eukaryota</taxon>
        <taxon>Metazoa</taxon>
        <taxon>Ecdysozoa</taxon>
        <taxon>Nematoda</taxon>
        <taxon>Chromadorea</taxon>
        <taxon>Rhabditida</taxon>
        <taxon>Tylenchina</taxon>
        <taxon>Panagrolaimomorpha</taxon>
        <taxon>Strongyloidoidea</taxon>
        <taxon>Steinernematidae</taxon>
        <taxon>Steinernema</taxon>
    </lineage>
</organism>
<reference evidence="2" key="1">
    <citation type="submission" date="2016-11" db="UniProtKB">
        <authorList>
            <consortium name="WormBaseParasite"/>
        </authorList>
    </citation>
    <scope>IDENTIFICATION</scope>
</reference>
<sequence>MLPHRKGDLSTLIPLSTSANHIYTSNAIFGPFRYEQRPKKFIKSPRSAKVVADKSLFYGLTCVNIDVGMLFVERANDAREKSTCPLRTMWGMDCQDGLVDQK</sequence>
<name>A0A1I7YNW5_9BILA</name>
<evidence type="ECO:0000313" key="2">
    <source>
        <dbReference type="WBParaSite" id="L893_g17996.t1"/>
    </source>
</evidence>